<reference evidence="1" key="1">
    <citation type="submission" date="2009-12" db="EMBL/GenBank/DDBJ databases">
        <authorList>
            <person name="Weinstock G."/>
            <person name="Sodergren E."/>
            <person name="Clifton S."/>
            <person name="Fulton L."/>
            <person name="Fulton B."/>
            <person name="Courtney L."/>
            <person name="Fronick C."/>
            <person name="Harrison M."/>
            <person name="Strong C."/>
            <person name="Farmer C."/>
            <person name="Delahaunty K."/>
            <person name="Markovic C."/>
            <person name="Hall O."/>
            <person name="Minx P."/>
            <person name="Tomlinson C."/>
            <person name="Mitreva M."/>
            <person name="Nelson J."/>
            <person name="Hou S."/>
            <person name="Wollam A."/>
            <person name="Pepin K.H."/>
            <person name="Johnson M."/>
            <person name="Bhonagiri V."/>
            <person name="Nash W.E."/>
            <person name="Warren W."/>
            <person name="Chinwalla A."/>
            <person name="Mardis E.R."/>
            <person name="Wilson R.K."/>
        </authorList>
    </citation>
    <scope>NUCLEOTIDE SEQUENCE [LARGE SCALE GENOMIC DNA]</scope>
    <source>
        <strain evidence="1">DSM 15176</strain>
    </source>
</reference>
<dbReference type="EMBL" id="ACBY02000080">
    <property type="protein sequence ID" value="EFB74279.1"/>
    <property type="molecule type" value="Genomic_DNA"/>
</dbReference>
<dbReference type="STRING" id="411471.SUBVAR_07430"/>
<organism evidence="1 2">
    <name type="scientific">Subdoligranulum variabile DSM 15176</name>
    <dbReference type="NCBI Taxonomy" id="411471"/>
    <lineage>
        <taxon>Bacteria</taxon>
        <taxon>Bacillati</taxon>
        <taxon>Bacillota</taxon>
        <taxon>Clostridia</taxon>
        <taxon>Eubacteriales</taxon>
        <taxon>Oscillospiraceae</taxon>
        <taxon>Subdoligranulum</taxon>
    </lineage>
</organism>
<protein>
    <submittedName>
        <fullName evidence="1">Uncharacterized protein</fullName>
    </submittedName>
</protein>
<dbReference type="HOGENOM" id="CLU_2848199_0_0_9"/>
<name>D1PSP6_9FIRM</name>
<proteinExistence type="predicted"/>
<accession>D1PSP6</accession>
<evidence type="ECO:0000313" key="1">
    <source>
        <dbReference type="EMBL" id="EFB74279.1"/>
    </source>
</evidence>
<gene>
    <name evidence="1" type="ORF">SUBVAR_07430</name>
</gene>
<keyword evidence="2" id="KW-1185">Reference proteome</keyword>
<dbReference type="AlphaFoldDB" id="D1PSP6"/>
<evidence type="ECO:0000313" key="2">
    <source>
        <dbReference type="Proteomes" id="UP000003438"/>
    </source>
</evidence>
<comment type="caution">
    <text evidence="1">The sequence shown here is derived from an EMBL/GenBank/DDBJ whole genome shotgun (WGS) entry which is preliminary data.</text>
</comment>
<dbReference type="Proteomes" id="UP000003438">
    <property type="component" value="Unassembled WGS sequence"/>
</dbReference>
<sequence length="65" mass="7419">MFLLCKEGTEEIPIKNAWEGNTLPGIFDWNFFGSFFAKKEQKPRHKSIAPVRLRLRAGAWGIGLV</sequence>